<comment type="caution">
    <text evidence="1">The sequence shown here is derived from an EMBL/GenBank/DDBJ whole genome shotgun (WGS) entry which is preliminary data.</text>
</comment>
<keyword evidence="2" id="KW-1185">Reference proteome</keyword>
<proteinExistence type="predicted"/>
<reference evidence="1" key="1">
    <citation type="submission" date="2022-11" db="EMBL/GenBank/DDBJ databases">
        <authorList>
            <person name="Kikuchi T."/>
        </authorList>
    </citation>
    <scope>NUCLEOTIDE SEQUENCE</scope>
    <source>
        <strain evidence="1">PS1010</strain>
    </source>
</reference>
<evidence type="ECO:0000313" key="2">
    <source>
        <dbReference type="Proteomes" id="UP001152747"/>
    </source>
</evidence>
<organism evidence="1 2">
    <name type="scientific">Caenorhabditis angaria</name>
    <dbReference type="NCBI Taxonomy" id="860376"/>
    <lineage>
        <taxon>Eukaryota</taxon>
        <taxon>Metazoa</taxon>
        <taxon>Ecdysozoa</taxon>
        <taxon>Nematoda</taxon>
        <taxon>Chromadorea</taxon>
        <taxon>Rhabditida</taxon>
        <taxon>Rhabditina</taxon>
        <taxon>Rhabditomorpha</taxon>
        <taxon>Rhabditoidea</taxon>
        <taxon>Rhabditidae</taxon>
        <taxon>Peloderinae</taxon>
        <taxon>Caenorhabditis</taxon>
    </lineage>
</organism>
<name>A0A9P1N9W1_9PELO</name>
<gene>
    <name evidence="1" type="ORF">CAMP_LOCUS15799</name>
</gene>
<protein>
    <submittedName>
        <fullName evidence="1">Uncharacterized protein</fullName>
    </submittedName>
</protein>
<accession>A0A9P1N9W1</accession>
<dbReference type="EMBL" id="CANHGI010000005">
    <property type="protein sequence ID" value="CAI5453162.1"/>
    <property type="molecule type" value="Genomic_DNA"/>
</dbReference>
<sequence length="70" mass="8023">MDRDGLSLIFQLTGISSLVSHLNTSTMDFMLIICLADRFIYCYFLIEEEGLYKLTSCPKFERGICESSSR</sequence>
<dbReference type="Proteomes" id="UP001152747">
    <property type="component" value="Unassembled WGS sequence"/>
</dbReference>
<dbReference type="AlphaFoldDB" id="A0A9P1N9W1"/>
<evidence type="ECO:0000313" key="1">
    <source>
        <dbReference type="EMBL" id="CAI5453162.1"/>
    </source>
</evidence>